<dbReference type="EMBL" id="LK023315">
    <property type="protein sequence ID" value="CDS04466.1"/>
    <property type="molecule type" value="Genomic_DNA"/>
</dbReference>
<dbReference type="AlphaFoldDB" id="A0A077WA58"/>
<feature type="region of interest" description="Disordered" evidence="1">
    <location>
        <begin position="74"/>
        <end position="125"/>
    </location>
</feature>
<dbReference type="OrthoDB" id="2284175at2759"/>
<proteinExistence type="predicted"/>
<sequence>MRFDCFAIYALVGTAFVSTAIAVEPRLTFSKRVFGDEDLSATKLAGQAIPIANSQAASLASLIYQLSKDLDEDTDLKKPETAASLPVSGTSVSESAPPKPATSPKKETSPQEASPEKEENDDETT</sequence>
<gene>
    <name evidence="2" type="ORF">LRAMOSA07172</name>
</gene>
<evidence type="ECO:0000256" key="1">
    <source>
        <dbReference type="SAM" id="MobiDB-lite"/>
    </source>
</evidence>
<accession>A0A077WA58</accession>
<protein>
    <submittedName>
        <fullName evidence="2">Uncharacterized protein</fullName>
    </submittedName>
</protein>
<reference evidence="2" key="1">
    <citation type="journal article" date="2014" name="Genome Announc.">
        <title>De novo whole-genome sequence and genome annotation of Lichtheimia ramosa.</title>
        <authorList>
            <person name="Linde J."/>
            <person name="Schwartze V."/>
            <person name="Binder U."/>
            <person name="Lass-Florl C."/>
            <person name="Voigt K."/>
            <person name="Horn F."/>
        </authorList>
    </citation>
    <scope>NUCLEOTIDE SEQUENCE</scope>
    <source>
        <strain evidence="2">JMRC FSU:6197</strain>
    </source>
</reference>
<feature type="compositionally biased region" description="Basic and acidic residues" evidence="1">
    <location>
        <begin position="104"/>
        <end position="117"/>
    </location>
</feature>
<organism evidence="2">
    <name type="scientific">Lichtheimia ramosa</name>
    <dbReference type="NCBI Taxonomy" id="688394"/>
    <lineage>
        <taxon>Eukaryota</taxon>
        <taxon>Fungi</taxon>
        <taxon>Fungi incertae sedis</taxon>
        <taxon>Mucoromycota</taxon>
        <taxon>Mucoromycotina</taxon>
        <taxon>Mucoromycetes</taxon>
        <taxon>Mucorales</taxon>
        <taxon>Lichtheimiaceae</taxon>
        <taxon>Lichtheimia</taxon>
    </lineage>
</organism>
<name>A0A077WA58_9FUNG</name>
<evidence type="ECO:0000313" key="2">
    <source>
        <dbReference type="EMBL" id="CDS04466.1"/>
    </source>
</evidence>